<dbReference type="GO" id="GO:0005737">
    <property type="term" value="C:cytoplasm"/>
    <property type="evidence" value="ECO:0007669"/>
    <property type="project" value="TreeGrafter"/>
</dbReference>
<dbReference type="EMBL" id="BLJN01000013">
    <property type="protein sequence ID" value="GFE85009.1"/>
    <property type="molecule type" value="Genomic_DNA"/>
</dbReference>
<dbReference type="FunFam" id="3.40.640.10:FF:000046">
    <property type="entry name" value="Cystathionine gamma-lyase"/>
    <property type="match status" value="1"/>
</dbReference>
<dbReference type="RefSeq" id="WP_161816580.1">
    <property type="nucleotide sequence ID" value="NZ_BLJN01000013.1"/>
</dbReference>
<dbReference type="InterPro" id="IPR000277">
    <property type="entry name" value="Cys/Met-Metab_PyrdxlP-dep_enz"/>
</dbReference>
<evidence type="ECO:0000256" key="2">
    <source>
        <dbReference type="ARBA" id="ARBA00022898"/>
    </source>
</evidence>
<comment type="similarity">
    <text evidence="4">Belongs to the trans-sulfuration enzymes family.</text>
</comment>
<dbReference type="PANTHER" id="PTHR11808:SF80">
    <property type="entry name" value="CYSTATHIONINE GAMMA-LYASE"/>
    <property type="match status" value="1"/>
</dbReference>
<reference evidence="6" key="1">
    <citation type="submission" date="2020-01" db="EMBL/GenBank/DDBJ databases">
        <title>'Steroidobacter agaridevorans' sp. nov., agar-degrading bacteria isolated from rhizosphere soils.</title>
        <authorList>
            <person name="Ikenaga M."/>
            <person name="Kataoka M."/>
            <person name="Murouchi A."/>
            <person name="Katsuragi S."/>
            <person name="Sakai M."/>
        </authorList>
    </citation>
    <scope>NUCLEOTIDE SEQUENCE [LARGE SCALE GENOMIC DNA]</scope>
    <source>
        <strain evidence="6">YU21-B</strain>
    </source>
</reference>
<dbReference type="GO" id="GO:0030170">
    <property type="term" value="F:pyridoxal phosphate binding"/>
    <property type="evidence" value="ECO:0007669"/>
    <property type="project" value="InterPro"/>
</dbReference>
<dbReference type="InterPro" id="IPR015424">
    <property type="entry name" value="PyrdxlP-dep_Trfase"/>
</dbReference>
<dbReference type="Pfam" id="PF01053">
    <property type="entry name" value="Cys_Met_Meta_PP"/>
    <property type="match status" value="1"/>
</dbReference>
<dbReference type="InterPro" id="IPR015421">
    <property type="entry name" value="PyrdxlP-dep_Trfase_major"/>
</dbReference>
<organism evidence="5 6">
    <name type="scientific">Steroidobacter agaridevorans</name>
    <dbReference type="NCBI Taxonomy" id="2695856"/>
    <lineage>
        <taxon>Bacteria</taxon>
        <taxon>Pseudomonadati</taxon>
        <taxon>Pseudomonadota</taxon>
        <taxon>Gammaproteobacteria</taxon>
        <taxon>Steroidobacterales</taxon>
        <taxon>Steroidobacteraceae</taxon>
        <taxon>Steroidobacter</taxon>
    </lineage>
</organism>
<sequence>MKISTRLNHPPSVSVPADNRPLVAPIYQSVKFTFDDVAEAERQSRGQRQGFQYSRVSNPTLEQLSLTLAQLQGREECLLTASGVAAVNLALLALCKQGDHVVLFAEMYQPTRYMIRRLLARYGVTHTMLSIEDTVGIEQTLASKPTRLVIFETPTNPVLKIADIEAITAAAKRHGALTVLDNTFAGFHNHGQFDIDVFVHSLTKYASGHGDVMGGAVIARKELIDKMRTDFIVIGATLDPHTAFLIQRGLKTYALRYERQCANALEVARFLEGHPNVASVTYPGLSSHPQYQLGQRQMQDCGSIVSVDLKAQGVAPAAFANALKLFAISASVGSTESLVQPGQLMMPRDLNEAEQGWAAVSDRTMRLSVGIEDVEDLMADLQQALASS</sequence>
<evidence type="ECO:0000256" key="3">
    <source>
        <dbReference type="PIRSR" id="PIRSR001434-2"/>
    </source>
</evidence>
<dbReference type="PANTHER" id="PTHR11808">
    <property type="entry name" value="TRANS-SULFURATION ENZYME FAMILY MEMBER"/>
    <property type="match status" value="1"/>
</dbReference>
<comment type="cofactor">
    <cofactor evidence="1 4">
        <name>pyridoxal 5'-phosphate</name>
        <dbReference type="ChEBI" id="CHEBI:597326"/>
    </cofactor>
</comment>
<evidence type="ECO:0000256" key="1">
    <source>
        <dbReference type="ARBA" id="ARBA00001933"/>
    </source>
</evidence>
<keyword evidence="6" id="KW-1185">Reference proteome</keyword>
<dbReference type="SUPFAM" id="SSF53383">
    <property type="entry name" value="PLP-dependent transferases"/>
    <property type="match status" value="1"/>
</dbReference>
<dbReference type="PIRSF" id="PIRSF001434">
    <property type="entry name" value="CGS"/>
    <property type="match status" value="1"/>
</dbReference>
<dbReference type="CDD" id="cd00614">
    <property type="entry name" value="CGS_like"/>
    <property type="match status" value="1"/>
</dbReference>
<proteinExistence type="inferred from homology"/>
<evidence type="ECO:0000256" key="4">
    <source>
        <dbReference type="RuleBase" id="RU362118"/>
    </source>
</evidence>
<dbReference type="AlphaFoldDB" id="A0A829YPC4"/>
<keyword evidence="2 3" id="KW-0663">Pyridoxal phosphate</keyword>
<dbReference type="GO" id="GO:0016846">
    <property type="term" value="F:carbon-sulfur lyase activity"/>
    <property type="evidence" value="ECO:0007669"/>
    <property type="project" value="TreeGrafter"/>
</dbReference>
<dbReference type="Gene3D" id="3.90.1150.10">
    <property type="entry name" value="Aspartate Aminotransferase, domain 1"/>
    <property type="match status" value="1"/>
</dbReference>
<dbReference type="Gene3D" id="3.40.640.10">
    <property type="entry name" value="Type I PLP-dependent aspartate aminotransferase-like (Major domain)"/>
    <property type="match status" value="1"/>
</dbReference>
<dbReference type="GO" id="GO:0019346">
    <property type="term" value="P:transsulfuration"/>
    <property type="evidence" value="ECO:0007669"/>
    <property type="project" value="InterPro"/>
</dbReference>
<name>A0A829YPC4_9GAMM</name>
<evidence type="ECO:0000313" key="6">
    <source>
        <dbReference type="Proteomes" id="UP000445000"/>
    </source>
</evidence>
<protein>
    <submittedName>
        <fullName evidence="5">Cystathionine gamma-synthase</fullName>
    </submittedName>
</protein>
<feature type="modified residue" description="N6-(pyridoxal phosphate)lysine" evidence="3">
    <location>
        <position position="204"/>
    </location>
</feature>
<evidence type="ECO:0000313" key="5">
    <source>
        <dbReference type="EMBL" id="GFE85009.1"/>
    </source>
</evidence>
<gene>
    <name evidence="5" type="ORF">GCM10011487_70090</name>
</gene>
<dbReference type="Proteomes" id="UP000445000">
    <property type="component" value="Unassembled WGS sequence"/>
</dbReference>
<dbReference type="InterPro" id="IPR015422">
    <property type="entry name" value="PyrdxlP-dep_Trfase_small"/>
</dbReference>
<comment type="caution">
    <text evidence="5">The sequence shown here is derived from an EMBL/GenBank/DDBJ whole genome shotgun (WGS) entry which is preliminary data.</text>
</comment>
<accession>A0A829YPC4</accession>